<dbReference type="EMBL" id="SOCE01000001">
    <property type="protein sequence ID" value="TDU90794.1"/>
    <property type="molecule type" value="Genomic_DNA"/>
</dbReference>
<dbReference type="Proteomes" id="UP000295151">
    <property type="component" value="Unassembled WGS sequence"/>
</dbReference>
<dbReference type="Gene3D" id="3.40.50.150">
    <property type="entry name" value="Vaccinia Virus protein VP39"/>
    <property type="match status" value="1"/>
</dbReference>
<feature type="domain" description="Methyltransferase" evidence="1">
    <location>
        <begin position="42"/>
        <end position="157"/>
    </location>
</feature>
<dbReference type="InterPro" id="IPR022744">
    <property type="entry name" value="MeTrfase_dom_put"/>
</dbReference>
<gene>
    <name evidence="2" type="ORF">EV138_4390</name>
</gene>
<comment type="caution">
    <text evidence="2">The sequence shown here is derived from an EMBL/GenBank/DDBJ whole genome shotgun (WGS) entry which is preliminary data.</text>
</comment>
<keyword evidence="2" id="KW-0489">Methyltransferase</keyword>
<sequence length="214" mass="23273">MGSFGGMTTDWEAWHAAYDDPGSGLSRRLRIIQGLIGEWLDRTAPNDVRVVSACAGDGRDLLGVLRNRGDSNRVTATLLEYDERNVARARSAAAEFPAIAVRQADAGQGASYAGAIPADLVLMVGVFGNISDDDIRRTIEALPGMCNPGALVIWTRHRGAPDFTPTIREWFAANDFTEESFHAPDDLEIGVGSHRFTGTPPHQNPTQHLFTFTH</sequence>
<dbReference type="AlphaFoldDB" id="A0A4R7TF36"/>
<evidence type="ECO:0000259" key="1">
    <source>
        <dbReference type="Pfam" id="PF12147"/>
    </source>
</evidence>
<dbReference type="SUPFAM" id="SSF53335">
    <property type="entry name" value="S-adenosyl-L-methionine-dependent methyltransferases"/>
    <property type="match status" value="1"/>
</dbReference>
<proteinExistence type="predicted"/>
<dbReference type="GO" id="GO:0008168">
    <property type="term" value="F:methyltransferase activity"/>
    <property type="evidence" value="ECO:0007669"/>
    <property type="project" value="UniProtKB-KW"/>
</dbReference>
<evidence type="ECO:0000313" key="2">
    <source>
        <dbReference type="EMBL" id="TDU90794.1"/>
    </source>
</evidence>
<dbReference type="CDD" id="cd02440">
    <property type="entry name" value="AdoMet_MTases"/>
    <property type="match status" value="1"/>
</dbReference>
<dbReference type="Pfam" id="PF12147">
    <property type="entry name" value="Methyltransf_20"/>
    <property type="match status" value="1"/>
</dbReference>
<accession>A0A4R7TF36</accession>
<organism evidence="2 3">
    <name type="scientific">Kribbella voronezhensis</name>
    <dbReference type="NCBI Taxonomy" id="2512212"/>
    <lineage>
        <taxon>Bacteria</taxon>
        <taxon>Bacillati</taxon>
        <taxon>Actinomycetota</taxon>
        <taxon>Actinomycetes</taxon>
        <taxon>Propionibacteriales</taxon>
        <taxon>Kribbellaceae</taxon>
        <taxon>Kribbella</taxon>
    </lineage>
</organism>
<evidence type="ECO:0000313" key="3">
    <source>
        <dbReference type="Proteomes" id="UP000295151"/>
    </source>
</evidence>
<reference evidence="2 3" key="1">
    <citation type="submission" date="2019-03" db="EMBL/GenBank/DDBJ databases">
        <title>Genomic Encyclopedia of Type Strains, Phase III (KMG-III): the genomes of soil and plant-associated and newly described type strains.</title>
        <authorList>
            <person name="Whitman W."/>
        </authorList>
    </citation>
    <scope>NUCLEOTIDE SEQUENCE [LARGE SCALE GENOMIC DNA]</scope>
    <source>
        <strain evidence="2 3">VKM Ac-2575</strain>
    </source>
</reference>
<keyword evidence="2" id="KW-0808">Transferase</keyword>
<dbReference type="GO" id="GO:0032259">
    <property type="term" value="P:methylation"/>
    <property type="evidence" value="ECO:0007669"/>
    <property type="project" value="UniProtKB-KW"/>
</dbReference>
<protein>
    <submittedName>
        <fullName evidence="2">Putative methyltransferase</fullName>
    </submittedName>
</protein>
<keyword evidence="3" id="KW-1185">Reference proteome</keyword>
<name>A0A4R7TF36_9ACTN</name>
<dbReference type="InterPro" id="IPR029063">
    <property type="entry name" value="SAM-dependent_MTases_sf"/>
</dbReference>